<dbReference type="GO" id="GO:0019899">
    <property type="term" value="F:enzyme binding"/>
    <property type="evidence" value="ECO:0007669"/>
    <property type="project" value="UniProtKB-ARBA"/>
</dbReference>
<evidence type="ECO:0000313" key="4">
    <source>
        <dbReference type="Proteomes" id="UP001620645"/>
    </source>
</evidence>
<feature type="compositionally biased region" description="Basic residues" evidence="1">
    <location>
        <begin position="205"/>
        <end position="219"/>
    </location>
</feature>
<feature type="region of interest" description="Disordered" evidence="1">
    <location>
        <begin position="1"/>
        <end position="73"/>
    </location>
</feature>
<feature type="domain" description="CCHC-type" evidence="2">
    <location>
        <begin position="122"/>
        <end position="138"/>
    </location>
</feature>
<dbReference type="Proteomes" id="UP001620645">
    <property type="component" value="Unassembled WGS sequence"/>
</dbReference>
<organism evidence="3 4">
    <name type="scientific">Heterodera schachtii</name>
    <name type="common">Sugarbeet cyst nematode worm</name>
    <name type="synonym">Tylenchus schachtii</name>
    <dbReference type="NCBI Taxonomy" id="97005"/>
    <lineage>
        <taxon>Eukaryota</taxon>
        <taxon>Metazoa</taxon>
        <taxon>Ecdysozoa</taxon>
        <taxon>Nematoda</taxon>
        <taxon>Chromadorea</taxon>
        <taxon>Rhabditida</taxon>
        <taxon>Tylenchina</taxon>
        <taxon>Tylenchomorpha</taxon>
        <taxon>Tylenchoidea</taxon>
        <taxon>Heteroderidae</taxon>
        <taxon>Heteroderinae</taxon>
        <taxon>Heterodera</taxon>
    </lineage>
</organism>
<evidence type="ECO:0000259" key="2">
    <source>
        <dbReference type="SMART" id="SM00343"/>
    </source>
</evidence>
<accession>A0ABD2K9Z9</accession>
<dbReference type="SMART" id="SM00343">
    <property type="entry name" value="ZnF_C2HC"/>
    <property type="match status" value="2"/>
</dbReference>
<sequence>MRAAESALAAMREPEHRTESKEQDRHAEGTQTRDQFPRVFMVRSNPSAQRPTPPGAAAPRTGVHVPHSKVADRNRNRLAQSRGPAPTNNGCSLCQKLGHRPSNCPVYPTAQARRQRFFEQWRCLRCLSSDHIASCCPRPKACRWCQRNDHHSLVCWVGSGKPIAIREPAGPETREHIGVKPVESAMMVQAVLNSESNSRPLGARAKAKRKRLKLRRGHQAKQSEKQGERSPGTDLRAFTAMGESLPAFLMVCPVIAANDDTTRQRRTFLLMDPGSQVDYVQIILTKQLELPNAGSAPLVVQVFGGSKKKVPSANIE</sequence>
<keyword evidence="4" id="KW-1185">Reference proteome</keyword>
<protein>
    <recommendedName>
        <fullName evidence="2">CCHC-type domain-containing protein</fullName>
    </recommendedName>
</protein>
<evidence type="ECO:0000313" key="3">
    <source>
        <dbReference type="EMBL" id="KAL3099696.1"/>
    </source>
</evidence>
<dbReference type="AlphaFoldDB" id="A0ABD2K9Z9"/>
<reference evidence="3 4" key="1">
    <citation type="submission" date="2024-10" db="EMBL/GenBank/DDBJ databases">
        <authorList>
            <person name="Kim D."/>
        </authorList>
    </citation>
    <scope>NUCLEOTIDE SEQUENCE [LARGE SCALE GENOMIC DNA]</scope>
    <source>
        <strain evidence="3">Taebaek</strain>
    </source>
</reference>
<comment type="caution">
    <text evidence="3">The sequence shown here is derived from an EMBL/GenBank/DDBJ whole genome shotgun (WGS) entry which is preliminary data.</text>
</comment>
<dbReference type="InterPro" id="IPR036875">
    <property type="entry name" value="Znf_CCHC_sf"/>
</dbReference>
<feature type="region of interest" description="Disordered" evidence="1">
    <location>
        <begin position="197"/>
        <end position="234"/>
    </location>
</feature>
<proteinExistence type="predicted"/>
<feature type="domain" description="CCHC-type" evidence="2">
    <location>
        <begin position="90"/>
        <end position="106"/>
    </location>
</feature>
<dbReference type="EMBL" id="JBICCN010000039">
    <property type="protein sequence ID" value="KAL3099696.1"/>
    <property type="molecule type" value="Genomic_DNA"/>
</dbReference>
<gene>
    <name evidence="3" type="ORF">niasHS_003151</name>
</gene>
<dbReference type="Gene3D" id="4.10.60.10">
    <property type="entry name" value="Zinc finger, CCHC-type"/>
    <property type="match status" value="1"/>
</dbReference>
<dbReference type="SUPFAM" id="SSF57756">
    <property type="entry name" value="Retrovirus zinc finger-like domains"/>
    <property type="match status" value="1"/>
</dbReference>
<dbReference type="InterPro" id="IPR001878">
    <property type="entry name" value="Znf_CCHC"/>
</dbReference>
<name>A0ABD2K9Z9_HETSC</name>
<feature type="compositionally biased region" description="Basic and acidic residues" evidence="1">
    <location>
        <begin position="12"/>
        <end position="28"/>
    </location>
</feature>
<evidence type="ECO:0000256" key="1">
    <source>
        <dbReference type="SAM" id="MobiDB-lite"/>
    </source>
</evidence>